<gene>
    <name evidence="2" type="ORF">GCM10011613_16510</name>
</gene>
<reference evidence="3" key="1">
    <citation type="journal article" date="2019" name="Int. J. Syst. Evol. Microbiol.">
        <title>The Global Catalogue of Microorganisms (GCM) 10K type strain sequencing project: providing services to taxonomists for standard genome sequencing and annotation.</title>
        <authorList>
            <consortium name="The Broad Institute Genomics Platform"/>
            <consortium name="The Broad Institute Genome Sequencing Center for Infectious Disease"/>
            <person name="Wu L."/>
            <person name="Ma J."/>
        </authorList>
    </citation>
    <scope>NUCLEOTIDE SEQUENCE [LARGE SCALE GENOMIC DNA]</scope>
    <source>
        <strain evidence="3">KCTC 32239</strain>
    </source>
</reference>
<dbReference type="Proteomes" id="UP000619761">
    <property type="component" value="Unassembled WGS sequence"/>
</dbReference>
<organism evidence="2 3">
    <name type="scientific">Cellvibrio zantedeschiae</name>
    <dbReference type="NCBI Taxonomy" id="1237077"/>
    <lineage>
        <taxon>Bacteria</taxon>
        <taxon>Pseudomonadati</taxon>
        <taxon>Pseudomonadota</taxon>
        <taxon>Gammaproteobacteria</taxon>
        <taxon>Cellvibrionales</taxon>
        <taxon>Cellvibrionaceae</taxon>
        <taxon>Cellvibrio</taxon>
    </lineage>
</organism>
<name>A0ABQ3AZ34_9GAMM</name>
<protein>
    <submittedName>
        <fullName evidence="2">Uncharacterized protein</fullName>
    </submittedName>
</protein>
<keyword evidence="3" id="KW-1185">Reference proteome</keyword>
<keyword evidence="1" id="KW-1133">Transmembrane helix</keyword>
<dbReference type="RefSeq" id="WP_189417461.1">
    <property type="nucleotide sequence ID" value="NZ_BMYZ01000001.1"/>
</dbReference>
<feature type="transmembrane region" description="Helical" evidence="1">
    <location>
        <begin position="169"/>
        <end position="190"/>
    </location>
</feature>
<comment type="caution">
    <text evidence="2">The sequence shown here is derived from an EMBL/GenBank/DDBJ whole genome shotgun (WGS) entry which is preliminary data.</text>
</comment>
<feature type="transmembrane region" description="Helical" evidence="1">
    <location>
        <begin position="242"/>
        <end position="260"/>
    </location>
</feature>
<feature type="transmembrane region" description="Helical" evidence="1">
    <location>
        <begin position="6"/>
        <end position="31"/>
    </location>
</feature>
<evidence type="ECO:0000256" key="1">
    <source>
        <dbReference type="SAM" id="Phobius"/>
    </source>
</evidence>
<proteinExistence type="predicted"/>
<keyword evidence="1" id="KW-0812">Transmembrane</keyword>
<keyword evidence="1" id="KW-0472">Membrane</keyword>
<dbReference type="EMBL" id="BMYZ01000001">
    <property type="protein sequence ID" value="GGY72248.1"/>
    <property type="molecule type" value="Genomic_DNA"/>
</dbReference>
<evidence type="ECO:0000313" key="3">
    <source>
        <dbReference type="Proteomes" id="UP000619761"/>
    </source>
</evidence>
<accession>A0ABQ3AZ34</accession>
<sequence length="290" mass="31963">MFNSTVLEVAIGLIFCFASVALIASSIYEAIASWMNLRSKTLLCGLTELLNAKTDEGHELLLSIYNDALAHPAGNGSATKVKDIKNKPAYIPSKNFALALIHSIQEVPGKLDNLEAGINSLKDEQLRALLQNLYRKAEGNFHVFQHEIATWFDTGMGRVSGAYKKQSQIWCFVIAFVIAAGFNIDCVHLFKTLWLHPASIAQLQLSESNTFLATQAYSQLQTLPVGWNGHFEFSMLFVPSSIIGWLVTASASLFGAPFWFDVLKMLVRLRGTGTKPEGEPPQRTTEPAGR</sequence>
<evidence type="ECO:0000313" key="2">
    <source>
        <dbReference type="EMBL" id="GGY72248.1"/>
    </source>
</evidence>